<reference evidence="1 2" key="1">
    <citation type="submission" date="2022-10" db="EMBL/GenBank/DDBJ databases">
        <title>The complete genomes of actinobacterial strains from the NBC collection.</title>
        <authorList>
            <person name="Joergensen T.S."/>
            <person name="Alvarez Arevalo M."/>
            <person name="Sterndorff E.B."/>
            <person name="Faurdal D."/>
            <person name="Vuksanovic O."/>
            <person name="Mourched A.-S."/>
            <person name="Charusanti P."/>
            <person name="Shaw S."/>
            <person name="Blin K."/>
            <person name="Weber T."/>
        </authorList>
    </citation>
    <scope>NUCLEOTIDE SEQUENCE [LARGE SCALE GENOMIC DNA]</scope>
    <source>
        <strain evidence="1 2">NBC_00319</strain>
    </source>
</reference>
<accession>A0AAU4JXS1</accession>
<dbReference type="Proteomes" id="UP001432128">
    <property type="component" value="Chromosome"/>
</dbReference>
<dbReference type="GO" id="GO:0009312">
    <property type="term" value="P:oligosaccharide biosynthetic process"/>
    <property type="evidence" value="ECO:0007669"/>
    <property type="project" value="InterPro"/>
</dbReference>
<dbReference type="SUPFAM" id="SSF53335">
    <property type="entry name" value="S-adenosyl-L-methionine-dependent methyltransferases"/>
    <property type="match status" value="1"/>
</dbReference>
<proteinExistence type="predicted"/>
<dbReference type="Pfam" id="PF05401">
    <property type="entry name" value="NodS"/>
    <property type="match status" value="1"/>
</dbReference>
<evidence type="ECO:0000313" key="1">
    <source>
        <dbReference type="EMBL" id="WUM18537.1"/>
    </source>
</evidence>
<dbReference type="EMBL" id="CP108021">
    <property type="protein sequence ID" value="WUM18537.1"/>
    <property type="molecule type" value="Genomic_DNA"/>
</dbReference>
<dbReference type="PANTHER" id="PTHR43861">
    <property type="entry name" value="TRANS-ACONITATE 2-METHYLTRANSFERASE-RELATED"/>
    <property type="match status" value="1"/>
</dbReference>
<name>A0AAU4JXS1_9NOCA</name>
<protein>
    <submittedName>
        <fullName evidence="1">Nodulation S family protein</fullName>
    </submittedName>
</protein>
<organism evidence="1 2">
    <name type="scientific">Williamsia herbipolensis</name>
    <dbReference type="NCBI Taxonomy" id="1603258"/>
    <lineage>
        <taxon>Bacteria</taxon>
        <taxon>Bacillati</taxon>
        <taxon>Actinomycetota</taxon>
        <taxon>Actinomycetes</taxon>
        <taxon>Mycobacteriales</taxon>
        <taxon>Nocardiaceae</taxon>
        <taxon>Williamsia</taxon>
    </lineage>
</organism>
<dbReference type="InterPro" id="IPR008715">
    <property type="entry name" value="SAM-MeTfrase_NodS-like"/>
</dbReference>
<dbReference type="GO" id="GO:0008757">
    <property type="term" value="F:S-adenosylmethionine-dependent methyltransferase activity"/>
    <property type="evidence" value="ECO:0007669"/>
    <property type="project" value="InterPro"/>
</dbReference>
<dbReference type="CDD" id="cd02440">
    <property type="entry name" value="AdoMet_MTases"/>
    <property type="match status" value="1"/>
</dbReference>
<dbReference type="KEGG" id="whr:OG579_12340"/>
<dbReference type="RefSeq" id="WP_328856162.1">
    <property type="nucleotide sequence ID" value="NZ_CP108021.1"/>
</dbReference>
<dbReference type="InterPro" id="IPR029063">
    <property type="entry name" value="SAM-dependent_MTases_sf"/>
</dbReference>
<keyword evidence="2" id="KW-1185">Reference proteome</keyword>
<gene>
    <name evidence="1" type="ORF">OG579_12340</name>
</gene>
<evidence type="ECO:0000313" key="2">
    <source>
        <dbReference type="Proteomes" id="UP001432128"/>
    </source>
</evidence>
<dbReference type="AlphaFoldDB" id="A0AAU4JXS1"/>
<sequence length="209" mass="23476">MTDPAYFERMYARSDDPWGFDDHFYERRKRELTVAALPRARFVSALELGSSTGALTEQLLARVDRIHCVELHPRGVEIARRRLVADSDRVRFEVADLITWTPGETYDLVVASEVLYYLDAEPLARALGWIRDQHLAGATVVAVDWRHPVDEHRWSGDEIHRRLTEVLSTASGGYRDTDVTIEIFEPAGVESVAVRDGLAPSATDGPSGE</sequence>
<dbReference type="Gene3D" id="3.40.50.150">
    <property type="entry name" value="Vaccinia Virus protein VP39"/>
    <property type="match status" value="1"/>
</dbReference>